<comment type="caution">
    <text evidence="3">The sequence shown here is derived from an EMBL/GenBank/DDBJ whole genome shotgun (WGS) entry which is preliminary data.</text>
</comment>
<feature type="domain" description="N-acetyltransferase" evidence="1">
    <location>
        <begin position="1"/>
        <end position="100"/>
    </location>
</feature>
<name>A0A848DEG7_9PSEU</name>
<dbReference type="InterPro" id="IPR016181">
    <property type="entry name" value="Acyl_CoA_acyltransferase"/>
</dbReference>
<dbReference type="Proteomes" id="UP000586918">
    <property type="component" value="Unassembled WGS sequence"/>
</dbReference>
<reference evidence="3 4" key="1">
    <citation type="submission" date="2020-04" db="EMBL/GenBank/DDBJ databases">
        <authorList>
            <person name="Klaysubun C."/>
            <person name="Duangmal K."/>
            <person name="Lipun K."/>
        </authorList>
    </citation>
    <scope>NUCLEOTIDE SEQUENCE [LARGE SCALE GENOMIC DNA]</scope>
    <source>
        <strain evidence="3 4">DSM 45300</strain>
    </source>
</reference>
<dbReference type="EMBL" id="JAAXKZ010000011">
    <property type="protein sequence ID" value="NMH91002.1"/>
    <property type="molecule type" value="Genomic_DNA"/>
</dbReference>
<dbReference type="PROSITE" id="PS51186">
    <property type="entry name" value="GNAT"/>
    <property type="match status" value="1"/>
</dbReference>
<keyword evidence="3" id="KW-0808">Transferase</keyword>
<dbReference type="InterPro" id="IPR045057">
    <property type="entry name" value="Gcn5-rel_NAT"/>
</dbReference>
<protein>
    <submittedName>
        <fullName evidence="3">N-acetyltransferase</fullName>
    </submittedName>
</protein>
<dbReference type="RefSeq" id="WP_169410627.1">
    <property type="nucleotide sequence ID" value="NZ_JAAXKZ010000011.1"/>
</dbReference>
<dbReference type="PANTHER" id="PTHR31435:SF10">
    <property type="entry name" value="BSR4717 PROTEIN"/>
    <property type="match status" value="1"/>
</dbReference>
<evidence type="ECO:0000259" key="2">
    <source>
        <dbReference type="PROSITE" id="PS51729"/>
    </source>
</evidence>
<dbReference type="InterPro" id="IPR000182">
    <property type="entry name" value="GNAT_dom"/>
</dbReference>
<dbReference type="PANTHER" id="PTHR31435">
    <property type="entry name" value="PROTEIN NATD1"/>
    <property type="match status" value="1"/>
</dbReference>
<dbReference type="GO" id="GO:0016747">
    <property type="term" value="F:acyltransferase activity, transferring groups other than amino-acyl groups"/>
    <property type="evidence" value="ECO:0007669"/>
    <property type="project" value="InterPro"/>
</dbReference>
<feature type="domain" description="N-acetyltransferase" evidence="2">
    <location>
        <begin position="9"/>
        <end position="95"/>
    </location>
</feature>
<evidence type="ECO:0000313" key="3">
    <source>
        <dbReference type="EMBL" id="NMH91002.1"/>
    </source>
</evidence>
<dbReference type="CDD" id="cd04301">
    <property type="entry name" value="NAT_SF"/>
    <property type="match status" value="1"/>
</dbReference>
<dbReference type="SUPFAM" id="SSF55729">
    <property type="entry name" value="Acyl-CoA N-acyltransferases (Nat)"/>
    <property type="match status" value="1"/>
</dbReference>
<evidence type="ECO:0000259" key="1">
    <source>
        <dbReference type="PROSITE" id="PS51186"/>
    </source>
</evidence>
<dbReference type="PROSITE" id="PS51729">
    <property type="entry name" value="GNAT_YJDJ"/>
    <property type="match status" value="1"/>
</dbReference>
<accession>A0A848DEG7</accession>
<dbReference type="Pfam" id="PF14542">
    <property type="entry name" value="Acetyltransf_CG"/>
    <property type="match status" value="1"/>
</dbReference>
<evidence type="ECO:0000313" key="4">
    <source>
        <dbReference type="Proteomes" id="UP000586918"/>
    </source>
</evidence>
<dbReference type="Gene3D" id="3.40.630.30">
    <property type="match status" value="1"/>
</dbReference>
<dbReference type="InterPro" id="IPR031165">
    <property type="entry name" value="GNAT_YJDJ"/>
</dbReference>
<gene>
    <name evidence="3" type="ORF">HF519_05240</name>
</gene>
<keyword evidence="4" id="KW-1185">Reference proteome</keyword>
<dbReference type="AlphaFoldDB" id="A0A848DEG7"/>
<proteinExistence type="predicted"/>
<organism evidence="3 4">
    <name type="scientific">Pseudonocardia bannensis</name>
    <dbReference type="NCBI Taxonomy" id="630973"/>
    <lineage>
        <taxon>Bacteria</taxon>
        <taxon>Bacillati</taxon>
        <taxon>Actinomycetota</taxon>
        <taxon>Actinomycetes</taxon>
        <taxon>Pseudonocardiales</taxon>
        <taxon>Pseudonocardiaceae</taxon>
        <taxon>Pseudonocardia</taxon>
    </lineage>
</organism>
<sequence length="102" mass="11393">MATPEQTVRDVPERSRFEIRVDGDLAGFVAYRTRPGAITFTHTEIDDAFAGQGLGSTLVRAALDTVRDRGWAVRPECPFVRGWIAKHPGYADLVAERSRYDL</sequence>